<feature type="transmembrane region" description="Helical" evidence="4">
    <location>
        <begin position="6"/>
        <end position="28"/>
    </location>
</feature>
<dbReference type="GO" id="GO:0046872">
    <property type="term" value="F:metal ion binding"/>
    <property type="evidence" value="ECO:0007669"/>
    <property type="project" value="UniProtKB-KW"/>
</dbReference>
<evidence type="ECO:0000256" key="3">
    <source>
        <dbReference type="ARBA" id="ARBA00023004"/>
    </source>
</evidence>
<dbReference type="PROSITE" id="PS51007">
    <property type="entry name" value="CYTC"/>
    <property type="match status" value="2"/>
</dbReference>
<evidence type="ECO:0000256" key="1">
    <source>
        <dbReference type="ARBA" id="ARBA00022617"/>
    </source>
</evidence>
<dbReference type="InterPro" id="IPR036909">
    <property type="entry name" value="Cyt_c-like_dom_sf"/>
</dbReference>
<feature type="domain" description="Cytochrome c" evidence="5">
    <location>
        <begin position="51"/>
        <end position="148"/>
    </location>
</feature>
<dbReference type="EMBL" id="UINC01133768">
    <property type="protein sequence ID" value="SVD16890.1"/>
    <property type="molecule type" value="Genomic_DNA"/>
</dbReference>
<dbReference type="SUPFAM" id="SSF46626">
    <property type="entry name" value="Cytochrome c"/>
    <property type="match status" value="2"/>
</dbReference>
<dbReference type="PANTHER" id="PTHR35008:SF8">
    <property type="entry name" value="ALCOHOL DEHYDROGENASE CYTOCHROME C SUBUNIT"/>
    <property type="match status" value="1"/>
</dbReference>
<dbReference type="AlphaFoldDB" id="A0A382T3Z1"/>
<dbReference type="PANTHER" id="PTHR35008">
    <property type="entry name" value="BLL4482 PROTEIN-RELATED"/>
    <property type="match status" value="1"/>
</dbReference>
<feature type="domain" description="Cytochrome c" evidence="5">
    <location>
        <begin position="195"/>
        <end position="251"/>
    </location>
</feature>
<gene>
    <name evidence="6" type="ORF">METZ01_LOCUS369744</name>
</gene>
<sequence>MKYLKWVSICLGGLIVLLAIFLGILHLIGQNNLNLAPTVTIATVNVPNDQTSLERGQHLATISSCSECHGSNYEGKAFVDEAPVGYIPAPNLTPNGPVADYTDEDWAGAIRQGVAKNGRVLVIMPSFHYAKYGDDDLANLISYLKSLAPAGNKLEQRQIQFPGTIIFGILAFDSWSVNQIDHTSVGGRKAPKMEDTAEYGEYLFNITSCGSCHGENLAGNSPDSDGPQGPNITLGGNLGNWTFEDFALALR</sequence>
<keyword evidence="4" id="KW-1133">Transmembrane helix</keyword>
<keyword evidence="4" id="KW-0812">Transmembrane</keyword>
<keyword evidence="2" id="KW-0479">Metal-binding</keyword>
<dbReference type="InterPro" id="IPR009056">
    <property type="entry name" value="Cyt_c-like_dom"/>
</dbReference>
<keyword evidence="1" id="KW-0349">Heme</keyword>
<evidence type="ECO:0000313" key="6">
    <source>
        <dbReference type="EMBL" id="SVD16890.1"/>
    </source>
</evidence>
<accession>A0A382T3Z1</accession>
<evidence type="ECO:0000259" key="5">
    <source>
        <dbReference type="PROSITE" id="PS51007"/>
    </source>
</evidence>
<proteinExistence type="predicted"/>
<protein>
    <recommendedName>
        <fullName evidence="5">Cytochrome c domain-containing protein</fullName>
    </recommendedName>
</protein>
<dbReference type="Gene3D" id="1.10.760.10">
    <property type="entry name" value="Cytochrome c-like domain"/>
    <property type="match status" value="2"/>
</dbReference>
<keyword evidence="3" id="KW-0408">Iron</keyword>
<dbReference type="InterPro" id="IPR051459">
    <property type="entry name" value="Cytochrome_c-type_DH"/>
</dbReference>
<keyword evidence="4" id="KW-0472">Membrane</keyword>
<evidence type="ECO:0000256" key="4">
    <source>
        <dbReference type="SAM" id="Phobius"/>
    </source>
</evidence>
<evidence type="ECO:0000256" key="2">
    <source>
        <dbReference type="ARBA" id="ARBA00022723"/>
    </source>
</evidence>
<feature type="non-terminal residue" evidence="6">
    <location>
        <position position="251"/>
    </location>
</feature>
<name>A0A382T3Z1_9ZZZZ</name>
<reference evidence="6" key="1">
    <citation type="submission" date="2018-05" db="EMBL/GenBank/DDBJ databases">
        <authorList>
            <person name="Lanie J.A."/>
            <person name="Ng W.-L."/>
            <person name="Kazmierczak K.M."/>
            <person name="Andrzejewski T.M."/>
            <person name="Davidsen T.M."/>
            <person name="Wayne K.J."/>
            <person name="Tettelin H."/>
            <person name="Glass J.I."/>
            <person name="Rusch D."/>
            <person name="Podicherti R."/>
            <person name="Tsui H.-C.T."/>
            <person name="Winkler M.E."/>
        </authorList>
    </citation>
    <scope>NUCLEOTIDE SEQUENCE</scope>
</reference>
<dbReference type="GO" id="GO:0009055">
    <property type="term" value="F:electron transfer activity"/>
    <property type="evidence" value="ECO:0007669"/>
    <property type="project" value="InterPro"/>
</dbReference>
<dbReference type="Pfam" id="PF00034">
    <property type="entry name" value="Cytochrom_C"/>
    <property type="match status" value="1"/>
</dbReference>
<organism evidence="6">
    <name type="scientific">marine metagenome</name>
    <dbReference type="NCBI Taxonomy" id="408172"/>
    <lineage>
        <taxon>unclassified sequences</taxon>
        <taxon>metagenomes</taxon>
        <taxon>ecological metagenomes</taxon>
    </lineage>
</organism>
<dbReference type="GO" id="GO:0020037">
    <property type="term" value="F:heme binding"/>
    <property type="evidence" value="ECO:0007669"/>
    <property type="project" value="InterPro"/>
</dbReference>